<accession>A0A218Z635</accession>
<keyword evidence="3" id="KW-0677">Repeat</keyword>
<comment type="caution">
    <text evidence="7">The sequence shown here is derived from an EMBL/GenBank/DDBJ whole genome shotgun (WGS) entry which is preliminary data.</text>
</comment>
<feature type="repeat" description="WD" evidence="6">
    <location>
        <begin position="70"/>
        <end position="112"/>
    </location>
</feature>
<evidence type="ECO:0000256" key="5">
    <source>
        <dbReference type="ARBA" id="ARBA00023163"/>
    </source>
</evidence>
<keyword evidence="2 6" id="KW-0853">WD repeat</keyword>
<dbReference type="PROSITE" id="PS50082">
    <property type="entry name" value="WD_REPEATS_2"/>
    <property type="match status" value="1"/>
</dbReference>
<dbReference type="STRING" id="503106.A0A218Z635"/>
<evidence type="ECO:0000256" key="6">
    <source>
        <dbReference type="PROSITE-ProRule" id="PRU00221"/>
    </source>
</evidence>
<keyword evidence="4" id="KW-0805">Transcription regulation</keyword>
<name>A0A218Z635_9HELO</name>
<reference evidence="7 8" key="1">
    <citation type="submission" date="2017-04" db="EMBL/GenBank/DDBJ databases">
        <title>Draft genome sequence of Marssonina coronaria NL1: causal agent of apple blotch.</title>
        <authorList>
            <person name="Cheng Q."/>
        </authorList>
    </citation>
    <scope>NUCLEOTIDE SEQUENCE [LARGE SCALE GENOMIC DNA]</scope>
    <source>
        <strain evidence="7 8">NL1</strain>
    </source>
</reference>
<gene>
    <name evidence="7" type="ORF">B2J93_7559</name>
</gene>
<dbReference type="EMBL" id="MZNU01000176">
    <property type="protein sequence ID" value="OWP03541.1"/>
    <property type="molecule type" value="Genomic_DNA"/>
</dbReference>
<dbReference type="Pfam" id="PF00400">
    <property type="entry name" value="WD40"/>
    <property type="match status" value="1"/>
</dbReference>
<dbReference type="InterPro" id="IPR036322">
    <property type="entry name" value="WD40_repeat_dom_sf"/>
</dbReference>
<evidence type="ECO:0000256" key="4">
    <source>
        <dbReference type="ARBA" id="ARBA00023015"/>
    </source>
</evidence>
<organism evidence="7 8">
    <name type="scientific">Diplocarpon coronariae</name>
    <dbReference type="NCBI Taxonomy" id="2795749"/>
    <lineage>
        <taxon>Eukaryota</taxon>
        <taxon>Fungi</taxon>
        <taxon>Dikarya</taxon>
        <taxon>Ascomycota</taxon>
        <taxon>Pezizomycotina</taxon>
        <taxon>Leotiomycetes</taxon>
        <taxon>Helotiales</taxon>
        <taxon>Drepanopezizaceae</taxon>
        <taxon>Diplocarpon</taxon>
    </lineage>
</organism>
<dbReference type="PROSITE" id="PS50294">
    <property type="entry name" value="WD_REPEATS_REGION"/>
    <property type="match status" value="1"/>
</dbReference>
<evidence type="ECO:0000313" key="8">
    <source>
        <dbReference type="Proteomes" id="UP000242519"/>
    </source>
</evidence>
<dbReference type="InterPro" id="IPR051243">
    <property type="entry name" value="PcG_WD-repeat"/>
</dbReference>
<evidence type="ECO:0000256" key="3">
    <source>
        <dbReference type="ARBA" id="ARBA00022737"/>
    </source>
</evidence>
<protein>
    <submittedName>
        <fullName evidence="7">Uncharacterized protein</fullName>
    </submittedName>
</protein>
<sequence>MSNVTREWDLPQLKEIVKDKSGRGKKLDASTDACRWSKDFETGAPLLCVAGSLGVIKIINALTGELLRTLTGHGGKINDLVISPVNHDILESASEDFTVRIWNLDPGHANQPCATVLEDDEHKDAIMSLWTLPEFPDINIGTNMPTRIYYPRFSTSEIHQESVD</sequence>
<dbReference type="PANTHER" id="PTHR10253">
    <property type="entry name" value="POLYCOMB PROTEIN"/>
    <property type="match status" value="1"/>
</dbReference>
<dbReference type="AlphaFoldDB" id="A0A218Z635"/>
<dbReference type="OrthoDB" id="7318948at2759"/>
<proteinExistence type="inferred from homology"/>
<keyword evidence="5" id="KW-0804">Transcription</keyword>
<evidence type="ECO:0000313" key="7">
    <source>
        <dbReference type="EMBL" id="OWP03541.1"/>
    </source>
</evidence>
<dbReference type="SMART" id="SM00320">
    <property type="entry name" value="WD40"/>
    <property type="match status" value="1"/>
</dbReference>
<dbReference type="Proteomes" id="UP000242519">
    <property type="component" value="Unassembled WGS sequence"/>
</dbReference>
<dbReference type="InParanoid" id="A0A218Z635"/>
<dbReference type="Gene3D" id="2.130.10.10">
    <property type="entry name" value="YVTN repeat-like/Quinoprotein amine dehydrogenase"/>
    <property type="match status" value="1"/>
</dbReference>
<keyword evidence="8" id="KW-1185">Reference proteome</keyword>
<dbReference type="InterPro" id="IPR001680">
    <property type="entry name" value="WD40_rpt"/>
</dbReference>
<dbReference type="SUPFAM" id="SSF50978">
    <property type="entry name" value="WD40 repeat-like"/>
    <property type="match status" value="1"/>
</dbReference>
<dbReference type="InterPro" id="IPR015943">
    <property type="entry name" value="WD40/YVTN_repeat-like_dom_sf"/>
</dbReference>
<comment type="similarity">
    <text evidence="1">Belongs to the WD repeat ESC family.</text>
</comment>
<evidence type="ECO:0000256" key="2">
    <source>
        <dbReference type="ARBA" id="ARBA00022574"/>
    </source>
</evidence>
<evidence type="ECO:0000256" key="1">
    <source>
        <dbReference type="ARBA" id="ARBA00008075"/>
    </source>
</evidence>